<evidence type="ECO:0000259" key="2">
    <source>
        <dbReference type="Pfam" id="PF16220"/>
    </source>
</evidence>
<dbReference type="OrthoDB" id="1099576at2"/>
<reference evidence="3 4" key="1">
    <citation type="submission" date="2017-01" db="EMBL/GenBank/DDBJ databases">
        <title>Draft genome sequence of Pseudomonas pachastrellae type strain CCUG 46540T from a deep sea.</title>
        <authorList>
            <person name="Gomila M."/>
            <person name="Mulet M."/>
            <person name="Lalucat J."/>
            <person name="Garcia-Valdes E."/>
        </authorList>
    </citation>
    <scope>NUCLEOTIDE SEQUENCE [LARGE SCALE GENOMIC DNA]</scope>
    <source>
        <strain evidence="3 4">CCUG 46540</strain>
    </source>
</reference>
<dbReference type="Pfam" id="PF16220">
    <property type="entry name" value="DUF4880"/>
    <property type="match status" value="1"/>
</dbReference>
<dbReference type="PANTHER" id="PTHR30273">
    <property type="entry name" value="PERIPLASMIC SIGNAL SENSOR AND SIGMA FACTOR ACTIVATOR FECR-RELATED"/>
    <property type="match status" value="1"/>
</dbReference>
<feature type="domain" description="FecR N-terminal" evidence="2">
    <location>
        <begin position="12"/>
        <end position="52"/>
    </location>
</feature>
<evidence type="ECO:0008006" key="5">
    <source>
        <dbReference type="Google" id="ProtNLM"/>
    </source>
</evidence>
<accession>A0A1S8DGF1</accession>
<sequence>MRPLGDETVKHAIAWHLQLSAAAEPRKLAERIDQWCAEHPDHALAWQRLCRMQQELGGLRQHLPSADVSISLLHDAHCDVDRRRTIKMLAVAIAVGTPASWLASQHLGKQADMTTATGEQAEQLLTDGTRVKLNTDSALDVEQLQGMTNLYLRRGEVLIDSLQSRQPLRLYCALGVCQSEGARFSVREQQGGTLVSVLQGDVEIAAVNQQRRASAGETVLLSAKGIHEVHSAISPDSWTRGMLVVDNIALSDFVDELARYRQGLLGCDPAIASLRLSAVFQLDQPELLLDDLTGILPVRVIRRARWWVRVVPA</sequence>
<feature type="domain" description="FecR protein" evidence="1">
    <location>
        <begin position="112"/>
        <end position="203"/>
    </location>
</feature>
<organism evidence="3 4">
    <name type="scientific">Halopseudomonas pachastrellae</name>
    <dbReference type="NCBI Taxonomy" id="254161"/>
    <lineage>
        <taxon>Bacteria</taxon>
        <taxon>Pseudomonadati</taxon>
        <taxon>Pseudomonadota</taxon>
        <taxon>Gammaproteobacteria</taxon>
        <taxon>Pseudomonadales</taxon>
        <taxon>Pseudomonadaceae</taxon>
        <taxon>Halopseudomonas</taxon>
    </lineage>
</organism>
<dbReference type="STRING" id="254161.SAMN05216256_12134"/>
<dbReference type="PANTHER" id="PTHR30273:SF2">
    <property type="entry name" value="PROTEIN FECR"/>
    <property type="match status" value="1"/>
</dbReference>
<dbReference type="Pfam" id="PF04773">
    <property type="entry name" value="FecR"/>
    <property type="match status" value="1"/>
</dbReference>
<dbReference type="GO" id="GO:0016989">
    <property type="term" value="F:sigma factor antagonist activity"/>
    <property type="evidence" value="ECO:0007669"/>
    <property type="project" value="TreeGrafter"/>
</dbReference>
<evidence type="ECO:0000259" key="1">
    <source>
        <dbReference type="Pfam" id="PF04773"/>
    </source>
</evidence>
<name>A0A1S8DGF1_9GAMM</name>
<dbReference type="Gene3D" id="2.60.120.1440">
    <property type="match status" value="1"/>
</dbReference>
<evidence type="ECO:0000313" key="4">
    <source>
        <dbReference type="Proteomes" id="UP000242847"/>
    </source>
</evidence>
<dbReference type="InterPro" id="IPR012373">
    <property type="entry name" value="Ferrdict_sens_TM"/>
</dbReference>
<evidence type="ECO:0000313" key="3">
    <source>
        <dbReference type="EMBL" id="ONM44453.1"/>
    </source>
</evidence>
<dbReference type="InterPro" id="IPR006860">
    <property type="entry name" value="FecR"/>
</dbReference>
<dbReference type="PIRSF" id="PIRSF018266">
    <property type="entry name" value="FecR"/>
    <property type="match status" value="1"/>
</dbReference>
<proteinExistence type="predicted"/>
<dbReference type="AlphaFoldDB" id="A0A1S8DGF1"/>
<comment type="caution">
    <text evidence="3">The sequence shown here is derived from an EMBL/GenBank/DDBJ whole genome shotgun (WGS) entry which is preliminary data.</text>
</comment>
<gene>
    <name evidence="3" type="ORF">BXT89_07655</name>
</gene>
<protein>
    <recommendedName>
        <fullName evidence="5">DUF4880 domain-containing protein</fullName>
    </recommendedName>
</protein>
<dbReference type="InterPro" id="IPR032623">
    <property type="entry name" value="FecR_N"/>
</dbReference>
<dbReference type="Proteomes" id="UP000242847">
    <property type="component" value="Unassembled WGS sequence"/>
</dbReference>
<dbReference type="EMBL" id="MUBC01000013">
    <property type="protein sequence ID" value="ONM44453.1"/>
    <property type="molecule type" value="Genomic_DNA"/>
</dbReference>
<dbReference type="RefSeq" id="WP_083726334.1">
    <property type="nucleotide sequence ID" value="NZ_FOUD01000021.1"/>
</dbReference>
<keyword evidence="4" id="KW-1185">Reference proteome</keyword>